<dbReference type="SUPFAM" id="SSF52467">
    <property type="entry name" value="DHS-like NAD/FAD-binding domain"/>
    <property type="match status" value="1"/>
</dbReference>
<dbReference type="Gene3D" id="3.40.50.1220">
    <property type="entry name" value="TPP-binding domain"/>
    <property type="match status" value="1"/>
</dbReference>
<feature type="binding site" evidence="4">
    <location>
        <position position="143"/>
    </location>
    <ligand>
        <name>Zn(2+)</name>
        <dbReference type="ChEBI" id="CHEBI:29105"/>
    </ligand>
</feature>
<sequence length="290" mass="30901">MVPIRRKESSVDHSGYVRAGAEELADFLAARTAAVITGAGLSTDSGIPDYRSPGAPIRTPMTWDAFQASAERRRRYWSGAALGWPRFDRFAPNPGHFALADLESVGRISGIATQNVDGLHQRAGSQRVIELHGHLRTVRCLDCGTEVSRQDIVTRILADNPDLASLAQTATENPDGDAQVDEAVVANFVIPTCAVCGGMLAPNVVMFGQFVRPEDSRAAEHLVNESDSILVVGSSLAVNTAVRLLHRAHRQGKPIAMVNRGATPLDHLAAFRVDAGISEVLAGAAKLLAA</sequence>
<dbReference type="InterPro" id="IPR026590">
    <property type="entry name" value="Ssirtuin_cat_dom"/>
</dbReference>
<dbReference type="InterPro" id="IPR003000">
    <property type="entry name" value="Sirtuin"/>
</dbReference>
<keyword evidence="4" id="KW-0479">Metal-binding</keyword>
<dbReference type="PANTHER" id="PTHR11085">
    <property type="entry name" value="NAD-DEPENDENT PROTEIN DEACYLASE SIRTUIN-5, MITOCHONDRIAL-RELATED"/>
    <property type="match status" value="1"/>
</dbReference>
<dbReference type="GO" id="GO:0046872">
    <property type="term" value="F:metal ion binding"/>
    <property type="evidence" value="ECO:0007669"/>
    <property type="project" value="UniProtKB-KW"/>
</dbReference>
<dbReference type="GO" id="GO:0070403">
    <property type="term" value="F:NAD+ binding"/>
    <property type="evidence" value="ECO:0007669"/>
    <property type="project" value="InterPro"/>
</dbReference>
<keyword evidence="4" id="KW-0862">Zinc</keyword>
<evidence type="ECO:0000256" key="1">
    <source>
        <dbReference type="ARBA" id="ARBA00012928"/>
    </source>
</evidence>
<feature type="binding site" evidence="4">
    <location>
        <position position="196"/>
    </location>
    <ligand>
        <name>Zn(2+)</name>
        <dbReference type="ChEBI" id="CHEBI:29105"/>
    </ligand>
</feature>
<keyword evidence="2" id="KW-0808">Transferase</keyword>
<dbReference type="GO" id="GO:0017136">
    <property type="term" value="F:histone deacetylase activity, NAD-dependent"/>
    <property type="evidence" value="ECO:0007669"/>
    <property type="project" value="TreeGrafter"/>
</dbReference>
<feature type="binding site" evidence="4">
    <location>
        <position position="193"/>
    </location>
    <ligand>
        <name>Zn(2+)</name>
        <dbReference type="ChEBI" id="CHEBI:29105"/>
    </ligand>
</feature>
<proteinExistence type="predicted"/>
<dbReference type="PROSITE" id="PS50305">
    <property type="entry name" value="SIRTUIN"/>
    <property type="match status" value="1"/>
</dbReference>
<evidence type="ECO:0000313" key="6">
    <source>
        <dbReference type="EMBL" id="KAB1644145.1"/>
    </source>
</evidence>
<dbReference type="Gene3D" id="3.30.1600.10">
    <property type="entry name" value="SIR2/SIRT2 'Small Domain"/>
    <property type="match status" value="1"/>
</dbReference>
<dbReference type="OrthoDB" id="9800582at2"/>
<keyword evidence="7" id="KW-1185">Reference proteome</keyword>
<dbReference type="EC" id="2.3.1.286" evidence="1"/>
<keyword evidence="3" id="KW-0520">NAD</keyword>
<accession>A0A7J5BD59</accession>
<comment type="caution">
    <text evidence="6">The sequence shown here is derived from an EMBL/GenBank/DDBJ whole genome shotgun (WGS) entry which is preliminary data.</text>
</comment>
<evidence type="ECO:0000259" key="5">
    <source>
        <dbReference type="PROSITE" id="PS50305"/>
    </source>
</evidence>
<dbReference type="InterPro" id="IPR026591">
    <property type="entry name" value="Sirtuin_cat_small_dom_sf"/>
</dbReference>
<evidence type="ECO:0000256" key="2">
    <source>
        <dbReference type="ARBA" id="ARBA00022679"/>
    </source>
</evidence>
<gene>
    <name evidence="6" type="ORF">F8O05_05020</name>
</gene>
<dbReference type="InterPro" id="IPR050134">
    <property type="entry name" value="NAD-dep_sirtuin_deacylases"/>
</dbReference>
<dbReference type="EMBL" id="WBKB01000002">
    <property type="protein sequence ID" value="KAB1644145.1"/>
    <property type="molecule type" value="Genomic_DNA"/>
</dbReference>
<feature type="active site" description="Proton acceptor" evidence="4">
    <location>
        <position position="132"/>
    </location>
</feature>
<dbReference type="PANTHER" id="PTHR11085:SF10">
    <property type="entry name" value="NAD-DEPENDENT PROTEIN DEACYLASE SIRTUIN-5, MITOCHONDRIAL-RELATED"/>
    <property type="match status" value="1"/>
</dbReference>
<evidence type="ECO:0000313" key="7">
    <source>
        <dbReference type="Proteomes" id="UP000433493"/>
    </source>
</evidence>
<evidence type="ECO:0000256" key="3">
    <source>
        <dbReference type="ARBA" id="ARBA00023027"/>
    </source>
</evidence>
<dbReference type="Proteomes" id="UP000433493">
    <property type="component" value="Unassembled WGS sequence"/>
</dbReference>
<feature type="binding site" evidence="4">
    <location>
        <position position="140"/>
    </location>
    <ligand>
        <name>Zn(2+)</name>
        <dbReference type="ChEBI" id="CHEBI:29105"/>
    </ligand>
</feature>
<dbReference type="Pfam" id="PF02146">
    <property type="entry name" value="SIR2"/>
    <property type="match status" value="1"/>
</dbReference>
<protein>
    <recommendedName>
        <fullName evidence="1">protein acetyllysine N-acetyltransferase</fullName>
        <ecNumber evidence="1">2.3.1.286</ecNumber>
    </recommendedName>
</protein>
<reference evidence="6 7" key="1">
    <citation type="submission" date="2019-09" db="EMBL/GenBank/DDBJ databases">
        <title>Phylogeny of genus Pseudoclavibacter and closely related genus.</title>
        <authorList>
            <person name="Li Y."/>
        </authorList>
    </citation>
    <scope>NUCLEOTIDE SEQUENCE [LARGE SCALE GENOMIC DNA]</scope>
    <source>
        <strain evidence="6 7">KCTC 13959</strain>
    </source>
</reference>
<dbReference type="InterPro" id="IPR029035">
    <property type="entry name" value="DHS-like_NAD/FAD-binding_dom"/>
</dbReference>
<organism evidence="6 7">
    <name type="scientific">Gulosibacter chungangensis</name>
    <dbReference type="NCBI Taxonomy" id="979746"/>
    <lineage>
        <taxon>Bacteria</taxon>
        <taxon>Bacillati</taxon>
        <taxon>Actinomycetota</taxon>
        <taxon>Actinomycetes</taxon>
        <taxon>Micrococcales</taxon>
        <taxon>Microbacteriaceae</taxon>
        <taxon>Gulosibacter</taxon>
    </lineage>
</organism>
<name>A0A7J5BD59_9MICO</name>
<feature type="domain" description="Deacetylase sirtuin-type" evidence="5">
    <location>
        <begin position="14"/>
        <end position="290"/>
    </location>
</feature>
<dbReference type="AlphaFoldDB" id="A0A7J5BD59"/>
<evidence type="ECO:0000256" key="4">
    <source>
        <dbReference type="PROSITE-ProRule" id="PRU00236"/>
    </source>
</evidence>